<dbReference type="EMBL" id="FOIB01000014">
    <property type="protein sequence ID" value="SEU39475.1"/>
    <property type="molecule type" value="Genomic_DNA"/>
</dbReference>
<protein>
    <submittedName>
        <fullName evidence="2">Myxococcales-restricted protein, TIGR02265 family</fullName>
    </submittedName>
</protein>
<dbReference type="STRING" id="1334629.MFUL124B02_42850"/>
<reference evidence="2 3" key="1">
    <citation type="submission" date="2016-10" db="EMBL/GenBank/DDBJ databases">
        <authorList>
            <person name="Varghese N."/>
            <person name="Submissions S."/>
        </authorList>
    </citation>
    <scope>NUCLEOTIDE SEQUENCE [LARGE SCALE GENOMIC DNA]</scope>
    <source>
        <strain evidence="2 3">DSM 16525</strain>
    </source>
</reference>
<gene>
    <name evidence="1" type="ORF">MFU01_62720</name>
    <name evidence="2" type="ORF">SAMN05443572_11485</name>
</gene>
<accession>A0A511TAP8</accession>
<dbReference type="InterPro" id="IPR011751">
    <property type="entry name" value="Mxa_paralog_2265"/>
</dbReference>
<evidence type="ECO:0000313" key="3">
    <source>
        <dbReference type="Proteomes" id="UP000183760"/>
    </source>
</evidence>
<reference evidence="1 4" key="2">
    <citation type="submission" date="2019-07" db="EMBL/GenBank/DDBJ databases">
        <title>Whole genome shotgun sequence of Myxococcus fulvus NBRC 100333.</title>
        <authorList>
            <person name="Hosoyama A."/>
            <person name="Uohara A."/>
            <person name="Ohji S."/>
            <person name="Ichikawa N."/>
        </authorList>
    </citation>
    <scope>NUCLEOTIDE SEQUENCE [LARGE SCALE GENOMIC DNA]</scope>
    <source>
        <strain evidence="1 4">NBRC 100333</strain>
    </source>
</reference>
<dbReference type="RefSeq" id="WP_046717182.1">
    <property type="nucleotide sequence ID" value="NZ_BJXR01000045.1"/>
</dbReference>
<organism evidence="1 4">
    <name type="scientific">Myxococcus fulvus</name>
    <dbReference type="NCBI Taxonomy" id="33"/>
    <lineage>
        <taxon>Bacteria</taxon>
        <taxon>Pseudomonadati</taxon>
        <taxon>Myxococcota</taxon>
        <taxon>Myxococcia</taxon>
        <taxon>Myxococcales</taxon>
        <taxon>Cystobacterineae</taxon>
        <taxon>Myxococcaceae</taxon>
        <taxon>Myxococcus</taxon>
    </lineage>
</organism>
<keyword evidence="3" id="KW-1185">Reference proteome</keyword>
<sequence>MERGIWNTPEDVQRELEARLALVQPSEHIRGMHFAAVLDTVRFLGGEQAVKRIVDAGDMPADLDPTELYPVPPFMRLFFAAAHLLAPQLGGFEEAMRQIGVQGTLAFVHSMFGSEVRQQVGGDPKQLVNMLPEAYRMAIDFGELVVEWTSARAGRIHMRRIFTPVAYNEGMLEGALQAVGAQDIQVRGRQTSLLDSEYTLSWDD</sequence>
<dbReference type="Pfam" id="PF09536">
    <property type="entry name" value="DUF2378"/>
    <property type="match status" value="1"/>
</dbReference>
<evidence type="ECO:0000313" key="4">
    <source>
        <dbReference type="Proteomes" id="UP000321514"/>
    </source>
</evidence>
<dbReference type="NCBIfam" id="TIGR02265">
    <property type="entry name" value="Mxa_TIGR02265"/>
    <property type="match status" value="1"/>
</dbReference>
<proteinExistence type="predicted"/>
<dbReference type="EMBL" id="BJXR01000045">
    <property type="protein sequence ID" value="GEN11235.1"/>
    <property type="molecule type" value="Genomic_DNA"/>
</dbReference>
<dbReference type="OrthoDB" id="5523318at2"/>
<dbReference type="Proteomes" id="UP000321514">
    <property type="component" value="Unassembled WGS sequence"/>
</dbReference>
<dbReference type="Proteomes" id="UP000183760">
    <property type="component" value="Unassembled WGS sequence"/>
</dbReference>
<comment type="caution">
    <text evidence="1">The sequence shown here is derived from an EMBL/GenBank/DDBJ whole genome shotgun (WGS) entry which is preliminary data.</text>
</comment>
<evidence type="ECO:0000313" key="1">
    <source>
        <dbReference type="EMBL" id="GEN11235.1"/>
    </source>
</evidence>
<evidence type="ECO:0000313" key="2">
    <source>
        <dbReference type="EMBL" id="SEU39475.1"/>
    </source>
</evidence>
<dbReference type="AlphaFoldDB" id="A0A511TAP8"/>
<name>A0A511TAP8_MYXFU</name>